<name>A0ABX9ASC0_9ENTR</name>
<dbReference type="EMBL" id="CP081864">
    <property type="protein sequence ID" value="QZN96906.1"/>
    <property type="molecule type" value="Genomic_DNA"/>
</dbReference>
<gene>
    <name evidence="7" type="ORF">K6K13_05770</name>
</gene>
<keyword evidence="3 5" id="KW-1133">Transmembrane helix</keyword>
<feature type="domain" description="NfeD-like C-terminal" evidence="6">
    <location>
        <begin position="95"/>
        <end position="148"/>
    </location>
</feature>
<evidence type="ECO:0000256" key="2">
    <source>
        <dbReference type="ARBA" id="ARBA00022692"/>
    </source>
</evidence>
<evidence type="ECO:0000313" key="7">
    <source>
        <dbReference type="EMBL" id="QZN96906.1"/>
    </source>
</evidence>
<organism evidence="7 8">
    <name type="scientific">Symbiopectobacterium purcellii</name>
    <dbReference type="NCBI Taxonomy" id="2871826"/>
    <lineage>
        <taxon>Bacteria</taxon>
        <taxon>Pseudomonadati</taxon>
        <taxon>Pseudomonadota</taxon>
        <taxon>Gammaproteobacteria</taxon>
        <taxon>Enterobacterales</taxon>
        <taxon>Enterobacteriaceae</taxon>
    </lineage>
</organism>
<dbReference type="Gene3D" id="2.40.50.140">
    <property type="entry name" value="Nucleic acid-binding proteins"/>
    <property type="match status" value="1"/>
</dbReference>
<dbReference type="Pfam" id="PF01957">
    <property type="entry name" value="NfeD"/>
    <property type="match status" value="1"/>
</dbReference>
<accession>A0ABX9ASC0</accession>
<keyword evidence="2 5" id="KW-0812">Transmembrane</keyword>
<keyword evidence="8" id="KW-1185">Reference proteome</keyword>
<dbReference type="PANTHER" id="PTHR33507">
    <property type="entry name" value="INNER MEMBRANE PROTEIN YBBJ"/>
    <property type="match status" value="1"/>
</dbReference>
<keyword evidence="4 5" id="KW-0472">Membrane</keyword>
<dbReference type="PANTHER" id="PTHR33507:SF3">
    <property type="entry name" value="INNER MEMBRANE PROTEIN YBBJ"/>
    <property type="match status" value="1"/>
</dbReference>
<dbReference type="InterPro" id="IPR052165">
    <property type="entry name" value="Membrane_assoc_protease"/>
</dbReference>
<evidence type="ECO:0000313" key="8">
    <source>
        <dbReference type="Proteomes" id="UP000825886"/>
    </source>
</evidence>
<sequence length="152" mass="16867">MDVELLAENAHWVWLSLGGLLLAAEMLGASGYLLWSGVSAVIIGLLTWVLPLPWAWQGTLFAVLTIIIALLWWYWLRSRSRRITDATLLNQRSRQLIGVRVTVTEAVEDGIGRARIGDSTWRIKADEALPVVTTIEVIAVNGITLHVRALKS</sequence>
<dbReference type="InterPro" id="IPR012340">
    <property type="entry name" value="NA-bd_OB-fold"/>
</dbReference>
<evidence type="ECO:0000256" key="3">
    <source>
        <dbReference type="ARBA" id="ARBA00022989"/>
    </source>
</evidence>
<dbReference type="SUPFAM" id="SSF141322">
    <property type="entry name" value="NfeD domain-like"/>
    <property type="match status" value="1"/>
</dbReference>
<evidence type="ECO:0000259" key="6">
    <source>
        <dbReference type="Pfam" id="PF01957"/>
    </source>
</evidence>
<feature type="transmembrane region" description="Helical" evidence="5">
    <location>
        <begin position="54"/>
        <end position="75"/>
    </location>
</feature>
<evidence type="ECO:0000256" key="5">
    <source>
        <dbReference type="SAM" id="Phobius"/>
    </source>
</evidence>
<evidence type="ECO:0000256" key="4">
    <source>
        <dbReference type="ARBA" id="ARBA00023136"/>
    </source>
</evidence>
<proteinExistence type="predicted"/>
<protein>
    <submittedName>
        <fullName evidence="7">NfeD family protein</fullName>
    </submittedName>
</protein>
<dbReference type="Proteomes" id="UP000825886">
    <property type="component" value="Chromosome"/>
</dbReference>
<feature type="transmembrane region" description="Helical" evidence="5">
    <location>
        <begin position="12"/>
        <end position="34"/>
    </location>
</feature>
<reference evidence="7 8" key="1">
    <citation type="submission" date="2021-08" db="EMBL/GenBank/DDBJ databases">
        <title>Culture and genomic analysis of Symbiopectobacterium purcellii sp. nov. gen. nov., isolated from the leafhopper Empoasca decipiens.</title>
        <authorList>
            <person name="Nadal-Jimenez P."/>
            <person name="Siozios S."/>
            <person name="Halliday N."/>
            <person name="Camara M."/>
            <person name="Hurst G.D.D."/>
        </authorList>
    </citation>
    <scope>NUCLEOTIDE SEQUENCE [LARGE SCALE GENOMIC DNA]</scope>
    <source>
        <strain evidence="7 8">SyEd1</strain>
    </source>
</reference>
<dbReference type="InterPro" id="IPR002810">
    <property type="entry name" value="NfeD-like_C"/>
</dbReference>
<evidence type="ECO:0000256" key="1">
    <source>
        <dbReference type="ARBA" id="ARBA00004141"/>
    </source>
</evidence>
<comment type="subcellular location">
    <subcellularLocation>
        <location evidence="1">Membrane</location>
        <topology evidence="1">Multi-pass membrane protein</topology>
    </subcellularLocation>
</comment>
<dbReference type="RefSeq" id="WP_222159919.1">
    <property type="nucleotide sequence ID" value="NZ_CP081864.1"/>
</dbReference>